<evidence type="ECO:0000313" key="1">
    <source>
        <dbReference type="EMBL" id="CAE8606307.1"/>
    </source>
</evidence>
<gene>
    <name evidence="1" type="ORF">PGLA1383_LOCUS24291</name>
</gene>
<sequence length="859" mass="94379">MQDNKKYEVDADDQSGVVCNDPDATAKITCASDSKCCTSKRSFLAGTAHAKQDKMKLYSICCPRSNHCKYDTIFVSCAPGAGPDDYSGVIAGLEQEQAEETQQLEDVPEALMELDEQEQAQAAKRHDCKLVAACLVLRYTRMIKQMQDNKKYEVDADDQSGVVCNDPDATAKITCASDSKCCTSKRSFLAGTAHAKQDKMKLYSICCPRSNHCKYDTIFVSCAPGAGPDDYSGVIAGLEQEQAEETQQLEDVPEALMELDEQEQAQAAKRHDCKLVAACLVLRYTRMIKQMQDNKKYEVDADDQSGVVCNDPDATAKITCASDSKCCTSKRSFLAGTAHAKQDKMKLYSICCPRSNHCKYDTIFVSCAPGAGPDDYSGVIAGLEQEQAEETQQLEDVPEALMELDEQEQAQAAKYTRMIKQMQDNKKYEVDADDQSGVVCNDPDATAKITCASDSKCCTSKRSFLAGTAHAKQDKMKLYSICCPRSNHCKYDTIFVSCAPGAGPDDYSGVIAGLEQEQAEETQQLEDVPEALMELDEQEQAQAAKRHDCKLVAACLVLRYTRMIKQMQDNKKYEVDADDQSGVVCNDPDATAKITCASDSKCCTSKRSFLAGTAHAKQDKMKLYSICCPRSNHCKYDTIFVSCAPGAGPDDYSGVIAGLEQEQAEETQQLEDVPEALMELDEQEQAQAAKRHDCKLVAACLVLRYTRMIKQMQDNKKYEVDADDQSGVVCNDPDATAKITCASDSKCCTSKRSFLAGTAHAKQDKMKLYSICCPRSNHCKYDTIFVSCAPGAGPDDYSGVIAGLEQEQAEETQQLEDVPEALMELDEQEQAQAAKRHDCKLVAACLVLRLSPVTCRRVL</sequence>
<dbReference type="Proteomes" id="UP000654075">
    <property type="component" value="Unassembled WGS sequence"/>
</dbReference>
<dbReference type="EMBL" id="CAJNNV010018979">
    <property type="protein sequence ID" value="CAE8606307.1"/>
    <property type="molecule type" value="Genomic_DNA"/>
</dbReference>
<dbReference type="AlphaFoldDB" id="A0A813F0Q3"/>
<accession>A0A813F0Q3</accession>
<protein>
    <submittedName>
        <fullName evidence="1">Uncharacterized protein</fullName>
    </submittedName>
</protein>
<evidence type="ECO:0000313" key="2">
    <source>
        <dbReference type="Proteomes" id="UP000654075"/>
    </source>
</evidence>
<keyword evidence="2" id="KW-1185">Reference proteome</keyword>
<reference evidence="1" key="1">
    <citation type="submission" date="2021-02" db="EMBL/GenBank/DDBJ databases">
        <authorList>
            <person name="Dougan E. K."/>
            <person name="Rhodes N."/>
            <person name="Thang M."/>
            <person name="Chan C."/>
        </authorList>
    </citation>
    <scope>NUCLEOTIDE SEQUENCE</scope>
</reference>
<proteinExistence type="predicted"/>
<organism evidence="1 2">
    <name type="scientific">Polarella glacialis</name>
    <name type="common">Dinoflagellate</name>
    <dbReference type="NCBI Taxonomy" id="89957"/>
    <lineage>
        <taxon>Eukaryota</taxon>
        <taxon>Sar</taxon>
        <taxon>Alveolata</taxon>
        <taxon>Dinophyceae</taxon>
        <taxon>Suessiales</taxon>
        <taxon>Suessiaceae</taxon>
        <taxon>Polarella</taxon>
    </lineage>
</organism>
<name>A0A813F0Q3_POLGL</name>
<comment type="caution">
    <text evidence="1">The sequence shown here is derived from an EMBL/GenBank/DDBJ whole genome shotgun (WGS) entry which is preliminary data.</text>
</comment>